<sequence length="319" mass="33971">MAEAAKDQILLGEAADWLIALHYEKPSAQDMAAFHRWHAQSGAHGAAWSRAQAMLGAFAQVPPEVCRKALASRPRPDRRKSLGLLGALLVAAPAGWLAWKELYWRDWMADQVTATGEQRTLALPDGSQLTLNTASAVAIRFTGEARRVRLLAGEILVTTHADPSPSHRPFLVQTRQGTLRALGTRFSVRQLDQRSTRVAVFEHAVAIKTVQGGAAMVPAGQAADFGAGDIGAFTAVEPSAALWERGMLLARNMRLADVVAELARFRSGAVHCAPAVAGLRVSGALSLKDTDASLALLAQSLPVRIMFLAGGAIGVGPRQ</sequence>
<dbReference type="InterPro" id="IPR012373">
    <property type="entry name" value="Ferrdict_sens_TM"/>
</dbReference>
<gene>
    <name evidence="4" type="ORF">M9799_12160</name>
</gene>
<evidence type="ECO:0000313" key="5">
    <source>
        <dbReference type="Proteomes" id="UP001162800"/>
    </source>
</evidence>
<feature type="domain" description="FecR protein" evidence="2">
    <location>
        <begin position="112"/>
        <end position="205"/>
    </location>
</feature>
<proteinExistence type="predicted"/>
<keyword evidence="1" id="KW-0472">Membrane</keyword>
<organism evidence="4 5">
    <name type="scientific">Comamonas endophytica</name>
    <dbReference type="NCBI Taxonomy" id="2949090"/>
    <lineage>
        <taxon>Bacteria</taxon>
        <taxon>Pseudomonadati</taxon>
        <taxon>Pseudomonadota</taxon>
        <taxon>Betaproteobacteria</taxon>
        <taxon>Burkholderiales</taxon>
        <taxon>Comamonadaceae</taxon>
        <taxon>Comamonas</taxon>
    </lineage>
</organism>
<dbReference type="RefSeq" id="WP_231041940.1">
    <property type="nucleotide sequence ID" value="NZ_CP106881.1"/>
</dbReference>
<keyword evidence="1" id="KW-0812">Transmembrane</keyword>
<dbReference type="PIRSF" id="PIRSF018266">
    <property type="entry name" value="FecR"/>
    <property type="match status" value="1"/>
</dbReference>
<evidence type="ECO:0000259" key="2">
    <source>
        <dbReference type="Pfam" id="PF04773"/>
    </source>
</evidence>
<dbReference type="InterPro" id="IPR032623">
    <property type="entry name" value="FecR_N"/>
</dbReference>
<keyword evidence="1" id="KW-1133">Transmembrane helix</keyword>
<dbReference type="InterPro" id="IPR006860">
    <property type="entry name" value="FecR"/>
</dbReference>
<dbReference type="Proteomes" id="UP001162800">
    <property type="component" value="Chromosome"/>
</dbReference>
<evidence type="ECO:0000313" key="4">
    <source>
        <dbReference type="EMBL" id="UYG50843.1"/>
    </source>
</evidence>
<dbReference type="Pfam" id="PF04773">
    <property type="entry name" value="FecR"/>
    <property type="match status" value="1"/>
</dbReference>
<feature type="transmembrane region" description="Helical" evidence="1">
    <location>
        <begin position="82"/>
        <end position="99"/>
    </location>
</feature>
<evidence type="ECO:0000256" key="1">
    <source>
        <dbReference type="SAM" id="Phobius"/>
    </source>
</evidence>
<dbReference type="Gene3D" id="2.60.120.1440">
    <property type="match status" value="1"/>
</dbReference>
<dbReference type="PANTHER" id="PTHR30273">
    <property type="entry name" value="PERIPLASMIC SIGNAL SENSOR AND SIGMA FACTOR ACTIVATOR FECR-RELATED"/>
    <property type="match status" value="1"/>
</dbReference>
<keyword evidence="5" id="KW-1185">Reference proteome</keyword>
<accession>A0ABY6G7F6</accession>
<reference evidence="4" key="1">
    <citation type="submission" date="2022-09" db="EMBL/GenBank/DDBJ databases">
        <title>The complete genome of Acidovorax sp. 5MLIR.</title>
        <authorList>
            <person name="Liu L."/>
            <person name="Yue J."/>
            <person name="Yang F."/>
            <person name="Yuan J."/>
            <person name="Li L."/>
        </authorList>
    </citation>
    <scope>NUCLEOTIDE SEQUENCE</scope>
    <source>
        <strain evidence="4">5MLIR</strain>
    </source>
</reference>
<dbReference type="PANTHER" id="PTHR30273:SF2">
    <property type="entry name" value="PROTEIN FECR"/>
    <property type="match status" value="1"/>
</dbReference>
<dbReference type="EMBL" id="CP106881">
    <property type="protein sequence ID" value="UYG50843.1"/>
    <property type="molecule type" value="Genomic_DNA"/>
</dbReference>
<name>A0ABY6G7F6_9BURK</name>
<evidence type="ECO:0000259" key="3">
    <source>
        <dbReference type="Pfam" id="PF16220"/>
    </source>
</evidence>
<protein>
    <submittedName>
        <fullName evidence="4">FecR family protein</fullName>
    </submittedName>
</protein>
<dbReference type="Pfam" id="PF16220">
    <property type="entry name" value="DUF4880"/>
    <property type="match status" value="1"/>
</dbReference>
<feature type="domain" description="FecR N-terminal" evidence="3">
    <location>
        <begin position="13"/>
        <end position="54"/>
    </location>
</feature>